<gene>
    <name evidence="1" type="ORF">ACFODU_03455</name>
</gene>
<comment type="caution">
    <text evidence="1">The sequence shown here is derived from an EMBL/GenBank/DDBJ whole genome shotgun (WGS) entry which is preliminary data.</text>
</comment>
<accession>A0ABV7E4N4</accession>
<proteinExistence type="predicted"/>
<protein>
    <submittedName>
        <fullName evidence="1">Uncharacterized protein</fullName>
    </submittedName>
</protein>
<keyword evidence="2" id="KW-1185">Reference proteome</keyword>
<organism evidence="1 2">
    <name type="scientific">Alteraurantiacibacter palmitatis</name>
    <dbReference type="NCBI Taxonomy" id="2054628"/>
    <lineage>
        <taxon>Bacteria</taxon>
        <taxon>Pseudomonadati</taxon>
        <taxon>Pseudomonadota</taxon>
        <taxon>Alphaproteobacteria</taxon>
        <taxon>Sphingomonadales</taxon>
        <taxon>Erythrobacteraceae</taxon>
        <taxon>Alteraurantiacibacter</taxon>
    </lineage>
</organism>
<evidence type="ECO:0000313" key="1">
    <source>
        <dbReference type="EMBL" id="MFC3096854.1"/>
    </source>
</evidence>
<evidence type="ECO:0000313" key="2">
    <source>
        <dbReference type="Proteomes" id="UP001595456"/>
    </source>
</evidence>
<dbReference type="RefSeq" id="WP_336925753.1">
    <property type="nucleotide sequence ID" value="NZ_JBANRO010000005.1"/>
</dbReference>
<name>A0ABV7E4N4_9SPHN</name>
<reference evidence="2" key="1">
    <citation type="journal article" date="2019" name="Int. J. Syst. Evol. Microbiol.">
        <title>The Global Catalogue of Microorganisms (GCM) 10K type strain sequencing project: providing services to taxonomists for standard genome sequencing and annotation.</title>
        <authorList>
            <consortium name="The Broad Institute Genomics Platform"/>
            <consortium name="The Broad Institute Genome Sequencing Center for Infectious Disease"/>
            <person name="Wu L."/>
            <person name="Ma J."/>
        </authorList>
    </citation>
    <scope>NUCLEOTIDE SEQUENCE [LARGE SCALE GENOMIC DNA]</scope>
    <source>
        <strain evidence="2">KCTC 52607</strain>
    </source>
</reference>
<sequence length="385" mass="42665">MSGIALSSVTLDPATGLLREAARPENMRQPDYAEKYDWDTLFYDVYRAGQHIVFQGPPFLNLLEPLKASAPFKGRFGFPRFAARHFGQKKRGEIWLRSAAGDVAIDGPLGRYAIKVQPDMAHLFAGRRVITTLSKDNDLRWIADWVRFYARIHGADGVLFYDNGSTAYDMAELQTTLDEAAGGAFPAIAVSWPFRYGPQGGMAGAVNGVEADWDSDFCQTGSLQHARHRFLRRARSVLNVDVDEMVLDDGGNQSIFAATEASRSGFIKFPGRWIGTHADPPVARATCRHADFVHRDLPAEPVCPPKYCLVPGRADRLSDSWSVHNLFGAAANRRLSRRFSYRHMRGITNSWKEDRWAADGTDRAALPRDAALEAAFSAAGLSRSS</sequence>
<dbReference type="EMBL" id="JBHRST010000004">
    <property type="protein sequence ID" value="MFC3096854.1"/>
    <property type="molecule type" value="Genomic_DNA"/>
</dbReference>
<dbReference type="Proteomes" id="UP001595456">
    <property type="component" value="Unassembled WGS sequence"/>
</dbReference>